<dbReference type="EMBL" id="SMRP01000006">
    <property type="protein sequence ID" value="TDG23149.1"/>
    <property type="molecule type" value="Genomic_DNA"/>
</dbReference>
<sequence length="94" mass="10399">MKYFVLHGAAGSARYSVAEDTYVRQRNHVIAIIDQLARDRQIAAFPAPAISGYQHVTRILSDHLGPLVFDDGGDIRKGLGKLQGALARASRRRR</sequence>
<dbReference type="Proteomes" id="UP000295722">
    <property type="component" value="Unassembled WGS sequence"/>
</dbReference>
<dbReference type="RefSeq" id="WP_133195519.1">
    <property type="nucleotide sequence ID" value="NZ_JBHUCW010000009.1"/>
</dbReference>
<comment type="caution">
    <text evidence="1">The sequence shown here is derived from an EMBL/GenBank/DDBJ whole genome shotgun (WGS) entry which is preliminary data.</text>
</comment>
<organism evidence="1 2">
    <name type="scientific">Paraburkholderia silviterrae</name>
    <dbReference type="NCBI Taxonomy" id="2528715"/>
    <lineage>
        <taxon>Bacteria</taxon>
        <taxon>Pseudomonadati</taxon>
        <taxon>Pseudomonadota</taxon>
        <taxon>Betaproteobacteria</taxon>
        <taxon>Burkholderiales</taxon>
        <taxon>Burkholderiaceae</taxon>
        <taxon>Paraburkholderia</taxon>
    </lineage>
</organism>
<evidence type="ECO:0000313" key="1">
    <source>
        <dbReference type="EMBL" id="TDG23149.1"/>
    </source>
</evidence>
<proteinExistence type="predicted"/>
<dbReference type="AlphaFoldDB" id="A0A4R5M963"/>
<protein>
    <submittedName>
        <fullName evidence="1">Uncharacterized protein</fullName>
    </submittedName>
</protein>
<accession>A0A4R5M963</accession>
<name>A0A4R5M963_9BURK</name>
<gene>
    <name evidence="1" type="ORF">EYW47_14500</name>
</gene>
<evidence type="ECO:0000313" key="2">
    <source>
        <dbReference type="Proteomes" id="UP000295722"/>
    </source>
</evidence>
<keyword evidence="2" id="KW-1185">Reference proteome</keyword>
<reference evidence="1 2" key="1">
    <citation type="submission" date="2019-03" db="EMBL/GenBank/DDBJ databases">
        <title>Paraburkholderia sp. 4M-K11, isolated from subtropical forest soil.</title>
        <authorList>
            <person name="Gao Z.-H."/>
            <person name="Qiu L.-H."/>
        </authorList>
    </citation>
    <scope>NUCLEOTIDE SEQUENCE [LARGE SCALE GENOMIC DNA]</scope>
    <source>
        <strain evidence="1 2">4M-K11</strain>
    </source>
</reference>